<feature type="transmembrane region" description="Helical" evidence="7">
    <location>
        <begin position="110"/>
        <end position="127"/>
    </location>
</feature>
<dbReference type="RefSeq" id="WP_282217767.1">
    <property type="nucleotide sequence ID" value="NZ_CP118246.1"/>
</dbReference>
<dbReference type="InterPro" id="IPR035906">
    <property type="entry name" value="MetI-like_sf"/>
</dbReference>
<evidence type="ECO:0000256" key="6">
    <source>
        <dbReference type="ARBA" id="ARBA00023136"/>
    </source>
</evidence>
<evidence type="ECO:0000313" key="10">
    <source>
        <dbReference type="Proteomes" id="UP001220530"/>
    </source>
</evidence>
<evidence type="ECO:0000256" key="5">
    <source>
        <dbReference type="ARBA" id="ARBA00022989"/>
    </source>
</evidence>
<dbReference type="PANTHER" id="PTHR30193:SF37">
    <property type="entry name" value="INNER MEMBRANE ABC TRANSPORTER PERMEASE PROTEIN YCJO"/>
    <property type="match status" value="1"/>
</dbReference>
<evidence type="ECO:0000256" key="3">
    <source>
        <dbReference type="ARBA" id="ARBA00022475"/>
    </source>
</evidence>
<name>A0ABY7YJB8_9HYPH</name>
<dbReference type="PROSITE" id="PS50928">
    <property type="entry name" value="ABC_TM1"/>
    <property type="match status" value="1"/>
</dbReference>
<dbReference type="EMBL" id="CP118246">
    <property type="protein sequence ID" value="WDR01356.1"/>
    <property type="molecule type" value="Genomic_DNA"/>
</dbReference>
<keyword evidence="10" id="KW-1185">Reference proteome</keyword>
<keyword evidence="4 7" id="KW-0812">Transmembrane</keyword>
<evidence type="ECO:0000256" key="1">
    <source>
        <dbReference type="ARBA" id="ARBA00004651"/>
    </source>
</evidence>
<keyword evidence="6 7" id="KW-0472">Membrane</keyword>
<accession>A0ABY7YJB8</accession>
<dbReference type="Pfam" id="PF00528">
    <property type="entry name" value="BPD_transp_1"/>
    <property type="match status" value="1"/>
</dbReference>
<evidence type="ECO:0000256" key="7">
    <source>
        <dbReference type="RuleBase" id="RU363032"/>
    </source>
</evidence>
<dbReference type="SUPFAM" id="SSF161098">
    <property type="entry name" value="MetI-like"/>
    <property type="match status" value="1"/>
</dbReference>
<dbReference type="PANTHER" id="PTHR30193">
    <property type="entry name" value="ABC TRANSPORTER PERMEASE PROTEIN"/>
    <property type="match status" value="1"/>
</dbReference>
<feature type="transmembrane region" description="Helical" evidence="7">
    <location>
        <begin position="204"/>
        <end position="229"/>
    </location>
</feature>
<evidence type="ECO:0000256" key="2">
    <source>
        <dbReference type="ARBA" id="ARBA00022448"/>
    </source>
</evidence>
<sequence>MASLRNWRVRQALLAYALLMPAIIYFGLYFFYPIVVEFFASFFRGQPLIGDAQFAGLSNYVEAFTDARVRDAFIRTIIFGVSATILTLIPALGLAAILAGPIKGRNAIRAMIFFPYIISFVIVALMWKNILDPYSGILNNILISFNLPTQNWLSNPATALPAMIGIVVWKDIGYAMLIYIAAIQGIPENLYEAAELDGASRHQMFLEITVPLLVPTTLFLAVITTIGHLQDVSAPILLTGGGPADATRLFSLHVYETAFTELNIGYASALSFLMLLAILLITFLQFRLLNKQVRY</sequence>
<organism evidence="9 10">
    <name type="scientific">Devosia algicola</name>
    <dbReference type="NCBI Taxonomy" id="3026418"/>
    <lineage>
        <taxon>Bacteria</taxon>
        <taxon>Pseudomonadati</taxon>
        <taxon>Pseudomonadota</taxon>
        <taxon>Alphaproteobacteria</taxon>
        <taxon>Hyphomicrobiales</taxon>
        <taxon>Devosiaceae</taxon>
        <taxon>Devosia</taxon>
    </lineage>
</organism>
<gene>
    <name evidence="9" type="ORF">PSQ19_11010</name>
</gene>
<keyword evidence="5 7" id="KW-1133">Transmembrane helix</keyword>
<feature type="transmembrane region" description="Helical" evidence="7">
    <location>
        <begin position="162"/>
        <end position="183"/>
    </location>
</feature>
<dbReference type="InterPro" id="IPR051393">
    <property type="entry name" value="ABC_transporter_permease"/>
</dbReference>
<proteinExistence type="inferred from homology"/>
<feature type="transmembrane region" description="Helical" evidence="7">
    <location>
        <begin position="12"/>
        <end position="32"/>
    </location>
</feature>
<comment type="similarity">
    <text evidence="7">Belongs to the binding-protein-dependent transport system permease family.</text>
</comment>
<keyword evidence="3" id="KW-1003">Cell membrane</keyword>
<comment type="subcellular location">
    <subcellularLocation>
        <location evidence="1 7">Cell membrane</location>
        <topology evidence="1 7">Multi-pass membrane protein</topology>
    </subcellularLocation>
</comment>
<feature type="transmembrane region" description="Helical" evidence="7">
    <location>
        <begin position="72"/>
        <end position="98"/>
    </location>
</feature>
<dbReference type="Proteomes" id="UP001220530">
    <property type="component" value="Chromosome"/>
</dbReference>
<keyword evidence="2 7" id="KW-0813">Transport</keyword>
<evidence type="ECO:0000313" key="9">
    <source>
        <dbReference type="EMBL" id="WDR01356.1"/>
    </source>
</evidence>
<feature type="transmembrane region" description="Helical" evidence="7">
    <location>
        <begin position="264"/>
        <end position="286"/>
    </location>
</feature>
<dbReference type="InterPro" id="IPR000515">
    <property type="entry name" value="MetI-like"/>
</dbReference>
<evidence type="ECO:0000259" key="8">
    <source>
        <dbReference type="PROSITE" id="PS50928"/>
    </source>
</evidence>
<protein>
    <submittedName>
        <fullName evidence="9">Sugar ABC transporter permease</fullName>
    </submittedName>
</protein>
<reference evidence="9 10" key="1">
    <citation type="submission" date="2023-02" db="EMBL/GenBank/DDBJ databases">
        <title>Devosia algicola sp. nov., isolated from the phycosphere of marine algae.</title>
        <authorList>
            <person name="Kim J.M."/>
            <person name="Lee J.K."/>
            <person name="Choi B.J."/>
            <person name="Bayburt H."/>
            <person name="Jeon C.O."/>
        </authorList>
    </citation>
    <scope>NUCLEOTIDE SEQUENCE [LARGE SCALE GENOMIC DNA]</scope>
    <source>
        <strain evidence="9 10">G20-9</strain>
    </source>
</reference>
<dbReference type="CDD" id="cd06261">
    <property type="entry name" value="TM_PBP2"/>
    <property type="match status" value="1"/>
</dbReference>
<feature type="domain" description="ABC transmembrane type-1" evidence="8">
    <location>
        <begin position="73"/>
        <end position="285"/>
    </location>
</feature>
<evidence type="ECO:0000256" key="4">
    <source>
        <dbReference type="ARBA" id="ARBA00022692"/>
    </source>
</evidence>
<dbReference type="Gene3D" id="1.10.3720.10">
    <property type="entry name" value="MetI-like"/>
    <property type="match status" value="1"/>
</dbReference>